<dbReference type="InterPro" id="IPR023754">
    <property type="entry name" value="HemeA_Synthase_type2"/>
</dbReference>
<evidence type="ECO:0000256" key="9">
    <source>
        <dbReference type="ARBA" id="ARBA00023136"/>
    </source>
</evidence>
<sequence length="145" mass="16639">MLSVLSRLRVPSLAGVVHRSHPFTPNFCLKKAVDVTRSVSQSTVGHIQEVSPKHTKAVGVWLMTCGGLTFVTVVVGGVTRLTNSGLSIVDWHPFKEFPPLSVSQWTQEFNKYKMFPEFKIRNKDMTIDEFKWIWYMEYIHRSLGR</sequence>
<comment type="subcellular location">
    <subcellularLocation>
        <location evidence="2">Membrane</location>
        <topology evidence="2">Multi-pass membrane protein</topology>
    </subcellularLocation>
</comment>
<protein>
    <submittedName>
        <fullName evidence="13">Uncharacterized protein</fullName>
    </submittedName>
</protein>
<dbReference type="PANTHER" id="PTHR23289:SF2">
    <property type="entry name" value="CYTOCHROME C OXIDASE ASSEMBLY PROTEIN COX15 HOMOLOG"/>
    <property type="match status" value="1"/>
</dbReference>
<evidence type="ECO:0000256" key="12">
    <source>
        <dbReference type="SAM" id="Phobius"/>
    </source>
</evidence>
<dbReference type="EMBL" id="CAJPVJ010013737">
    <property type="protein sequence ID" value="CAG2175006.1"/>
    <property type="molecule type" value="Genomic_DNA"/>
</dbReference>
<evidence type="ECO:0000256" key="7">
    <source>
        <dbReference type="ARBA" id="ARBA00023004"/>
    </source>
</evidence>
<evidence type="ECO:0000256" key="8">
    <source>
        <dbReference type="ARBA" id="ARBA00023133"/>
    </source>
</evidence>
<evidence type="ECO:0000256" key="6">
    <source>
        <dbReference type="ARBA" id="ARBA00023002"/>
    </source>
</evidence>
<evidence type="ECO:0000313" key="14">
    <source>
        <dbReference type="Proteomes" id="UP000728032"/>
    </source>
</evidence>
<evidence type="ECO:0000256" key="11">
    <source>
        <dbReference type="ARBA" id="ARBA00048044"/>
    </source>
</evidence>
<keyword evidence="7" id="KW-0408">Iron</keyword>
<keyword evidence="3 12" id="KW-0812">Transmembrane</keyword>
<dbReference type="GO" id="GO:0120547">
    <property type="term" value="F:heme A synthase activity"/>
    <property type="evidence" value="ECO:0007669"/>
    <property type="project" value="UniProtKB-EC"/>
</dbReference>
<comment type="catalytic activity">
    <reaction evidence="11">
        <text>Fe(II)-heme o + 2 A + H2O = Fe(II)-heme a + 2 AH2</text>
        <dbReference type="Rhea" id="RHEA:63388"/>
        <dbReference type="ChEBI" id="CHEBI:13193"/>
        <dbReference type="ChEBI" id="CHEBI:15377"/>
        <dbReference type="ChEBI" id="CHEBI:17499"/>
        <dbReference type="ChEBI" id="CHEBI:60530"/>
        <dbReference type="ChEBI" id="CHEBI:61715"/>
        <dbReference type="EC" id="1.17.99.9"/>
    </reaction>
    <physiologicalReaction direction="left-to-right" evidence="11">
        <dbReference type="Rhea" id="RHEA:63389"/>
    </physiologicalReaction>
</comment>
<dbReference type="PANTHER" id="PTHR23289">
    <property type="entry name" value="CYTOCHROME C OXIDASE ASSEMBLY PROTEIN COX15"/>
    <property type="match status" value="1"/>
</dbReference>
<organism evidence="13">
    <name type="scientific">Oppiella nova</name>
    <dbReference type="NCBI Taxonomy" id="334625"/>
    <lineage>
        <taxon>Eukaryota</taxon>
        <taxon>Metazoa</taxon>
        <taxon>Ecdysozoa</taxon>
        <taxon>Arthropoda</taxon>
        <taxon>Chelicerata</taxon>
        <taxon>Arachnida</taxon>
        <taxon>Acari</taxon>
        <taxon>Acariformes</taxon>
        <taxon>Sarcoptiformes</taxon>
        <taxon>Oribatida</taxon>
        <taxon>Brachypylina</taxon>
        <taxon>Oppioidea</taxon>
        <taxon>Oppiidae</taxon>
        <taxon>Oppiella</taxon>
    </lineage>
</organism>
<keyword evidence="4" id="KW-0479">Metal-binding</keyword>
<name>A0A7R9MD29_9ACAR</name>
<evidence type="ECO:0000256" key="4">
    <source>
        <dbReference type="ARBA" id="ARBA00022723"/>
    </source>
</evidence>
<keyword evidence="14" id="KW-1185">Reference proteome</keyword>
<dbReference type="Pfam" id="PF02628">
    <property type="entry name" value="COX15-CtaA"/>
    <property type="match status" value="1"/>
</dbReference>
<comment type="cofactor">
    <cofactor evidence="1">
        <name>heme b</name>
        <dbReference type="ChEBI" id="CHEBI:60344"/>
    </cofactor>
</comment>
<feature type="transmembrane region" description="Helical" evidence="12">
    <location>
        <begin position="58"/>
        <end position="78"/>
    </location>
</feature>
<feature type="non-terminal residue" evidence="13">
    <location>
        <position position="1"/>
    </location>
</feature>
<dbReference type="OrthoDB" id="1726137at2759"/>
<dbReference type="GO" id="GO:0046872">
    <property type="term" value="F:metal ion binding"/>
    <property type="evidence" value="ECO:0007669"/>
    <property type="project" value="UniProtKB-KW"/>
</dbReference>
<evidence type="ECO:0000256" key="10">
    <source>
        <dbReference type="ARBA" id="ARBA00044501"/>
    </source>
</evidence>
<dbReference type="Proteomes" id="UP000728032">
    <property type="component" value="Unassembled WGS sequence"/>
</dbReference>
<gene>
    <name evidence="13" type="ORF">ONB1V03_LOCUS14445</name>
</gene>
<keyword evidence="8" id="KW-0350">Heme biosynthesis</keyword>
<dbReference type="GO" id="GO:0006784">
    <property type="term" value="P:heme A biosynthetic process"/>
    <property type="evidence" value="ECO:0007669"/>
    <property type="project" value="InterPro"/>
</dbReference>
<comment type="pathway">
    <text evidence="10">Porphyrin-containing compound metabolism; heme A biosynthesis; heme A from heme O: step 1/1.</text>
</comment>
<keyword evidence="5 12" id="KW-1133">Transmembrane helix</keyword>
<keyword evidence="9 12" id="KW-0472">Membrane</keyword>
<proteinExistence type="predicted"/>
<evidence type="ECO:0000256" key="3">
    <source>
        <dbReference type="ARBA" id="ARBA00022692"/>
    </source>
</evidence>
<evidence type="ECO:0000256" key="1">
    <source>
        <dbReference type="ARBA" id="ARBA00001970"/>
    </source>
</evidence>
<dbReference type="InterPro" id="IPR003780">
    <property type="entry name" value="COX15/CtaA_fam"/>
</dbReference>
<keyword evidence="6" id="KW-0560">Oxidoreductase</keyword>
<dbReference type="EMBL" id="OC928562">
    <property type="protein sequence ID" value="CAD7657820.1"/>
    <property type="molecule type" value="Genomic_DNA"/>
</dbReference>
<evidence type="ECO:0000256" key="2">
    <source>
        <dbReference type="ARBA" id="ARBA00004141"/>
    </source>
</evidence>
<reference evidence="13" key="1">
    <citation type="submission" date="2020-11" db="EMBL/GenBank/DDBJ databases">
        <authorList>
            <person name="Tran Van P."/>
        </authorList>
    </citation>
    <scope>NUCLEOTIDE SEQUENCE</scope>
</reference>
<accession>A0A7R9MD29</accession>
<evidence type="ECO:0000256" key="5">
    <source>
        <dbReference type="ARBA" id="ARBA00022989"/>
    </source>
</evidence>
<evidence type="ECO:0000313" key="13">
    <source>
        <dbReference type="EMBL" id="CAD7657820.1"/>
    </source>
</evidence>
<dbReference type="GO" id="GO:0005743">
    <property type="term" value="C:mitochondrial inner membrane"/>
    <property type="evidence" value="ECO:0007669"/>
    <property type="project" value="TreeGrafter"/>
</dbReference>
<dbReference type="GO" id="GO:0016653">
    <property type="term" value="F:oxidoreductase activity, acting on NAD(P)H, heme protein as acceptor"/>
    <property type="evidence" value="ECO:0007669"/>
    <property type="project" value="TreeGrafter"/>
</dbReference>
<dbReference type="AlphaFoldDB" id="A0A7R9MD29"/>